<evidence type="ECO:0000256" key="1">
    <source>
        <dbReference type="SAM" id="Phobius"/>
    </source>
</evidence>
<feature type="transmembrane region" description="Helical" evidence="1">
    <location>
        <begin position="47"/>
        <end position="65"/>
    </location>
</feature>
<feature type="transmembrane region" description="Helical" evidence="1">
    <location>
        <begin position="77"/>
        <end position="94"/>
    </location>
</feature>
<keyword evidence="1" id="KW-1133">Transmembrane helix</keyword>
<sequence length="212" mass="23795">MLELLIFSKKVTKIVRPLLVSLILVAAAAYAVTTYTSEEIAEIIKWGTLGMSAILLVIGSIVASVTEDYRRYIKYPYRLILWSASLTLLGILLWQTDGVLILVNSVPYLVGAWIVLTLYHRQFKRLITSLVLKSELDDELDYIPHDIEKSAAMVASQMGNSIKEKYRSKIKTVALTPGRNGDTKLMDFPVGFVTNKKRPSVLFELIAALEME</sequence>
<keyword evidence="1" id="KW-0812">Transmembrane</keyword>
<gene>
    <name evidence="2" type="ORF">CWI26_02505</name>
    <name evidence="3" type="ORF">EJA00_07110</name>
</gene>
<evidence type="ECO:0000313" key="4">
    <source>
        <dbReference type="Proteomes" id="UP000231863"/>
    </source>
</evidence>
<dbReference type="Proteomes" id="UP000273973">
    <property type="component" value="Unassembled WGS sequence"/>
</dbReference>
<keyword evidence="1" id="KW-0472">Membrane</keyword>
<accession>A0A0N0VAX9</accession>
<dbReference type="Proteomes" id="UP000231863">
    <property type="component" value="Chromosome"/>
</dbReference>
<reference evidence="2 4" key="1">
    <citation type="submission" date="2017-11" db="EMBL/GenBank/DDBJ databases">
        <title>Genome analysis of Streptococcus suis serotype chz stain ah681.</title>
        <authorList>
            <person name="Pan Z."/>
            <person name="Zhang Y."/>
            <person name="Ma J."/>
            <person name="Lu P."/>
            <person name="Zhu Y."/>
            <person name="Zhong X."/>
            <person name="Dong W."/>
            <person name="Lu C."/>
            <person name="Yao H."/>
        </authorList>
    </citation>
    <scope>NUCLEOTIDE SEQUENCE [LARGE SCALE GENOMIC DNA]</scope>
    <source>
        <strain evidence="2 4">AH681</strain>
    </source>
</reference>
<reference evidence="3 5" key="3">
    <citation type="submission" date="2018-12" db="EMBL/GenBank/DDBJ databases">
        <title>Whole-genome sequences of fifteen clinical Streptococcus suis strains isolated from pigs between 2006 and 2018.</title>
        <authorList>
            <person name="Stevens M.J.A."/>
            <person name="Cernela N."/>
            <person name="Spoerry Serrano N."/>
            <person name="Schmitt S."/>
            <person name="Schrenzel J."/>
            <person name="Stephan R."/>
        </authorList>
    </citation>
    <scope>NUCLEOTIDE SEQUENCE [LARGE SCALE GENOMIC DNA]</scope>
    <source>
        <strain evidence="3 5">SS1014</strain>
    </source>
</reference>
<reference evidence="3 5" key="2">
    <citation type="submission" date="2018-11" db="EMBL/GenBank/DDBJ databases">
        <authorList>
            <person name="Stevens M.J."/>
            <person name="Cernela N."/>
            <person name="Spoerry Serrano N."/>
            <person name="Schmitt S."/>
            <person name="Schrenzel J."/>
            <person name="Stephan R."/>
        </authorList>
    </citation>
    <scope>NUCLEOTIDE SEQUENCE [LARGE SCALE GENOMIC DNA]</scope>
    <source>
        <strain evidence="3 5">SS1014</strain>
    </source>
</reference>
<evidence type="ECO:0000313" key="5">
    <source>
        <dbReference type="Proteomes" id="UP000273973"/>
    </source>
</evidence>
<dbReference type="AlphaFoldDB" id="A0A0N0VAX9"/>
<dbReference type="EMBL" id="RSDG01000047">
    <property type="protein sequence ID" value="RRR47819.1"/>
    <property type="molecule type" value="Genomic_DNA"/>
</dbReference>
<dbReference type="RefSeq" id="WP_024389273.1">
    <property type="nucleotide sequence ID" value="NZ_CP025043.1"/>
</dbReference>
<evidence type="ECO:0000313" key="2">
    <source>
        <dbReference type="EMBL" id="AUA18445.1"/>
    </source>
</evidence>
<feature type="transmembrane region" description="Helical" evidence="1">
    <location>
        <begin position="100"/>
        <end position="119"/>
    </location>
</feature>
<proteinExistence type="predicted"/>
<organism evidence="3 5">
    <name type="scientific">Streptococcus suis</name>
    <dbReference type="NCBI Taxonomy" id="1307"/>
    <lineage>
        <taxon>Bacteria</taxon>
        <taxon>Bacillati</taxon>
        <taxon>Bacillota</taxon>
        <taxon>Bacilli</taxon>
        <taxon>Lactobacillales</taxon>
        <taxon>Streptococcaceae</taxon>
        <taxon>Streptococcus</taxon>
    </lineage>
</organism>
<evidence type="ECO:0000313" key="3">
    <source>
        <dbReference type="EMBL" id="RRR47819.1"/>
    </source>
</evidence>
<dbReference type="EMBL" id="CP025043">
    <property type="protein sequence ID" value="AUA18445.1"/>
    <property type="molecule type" value="Genomic_DNA"/>
</dbReference>
<name>A0A0N0VAX9_STRSU</name>
<protein>
    <submittedName>
        <fullName evidence="3">Uncharacterized protein</fullName>
    </submittedName>
</protein>